<evidence type="ECO:0000256" key="1">
    <source>
        <dbReference type="ARBA" id="ARBA00000707"/>
    </source>
</evidence>
<evidence type="ECO:0000259" key="8">
    <source>
        <dbReference type="Pfam" id="PF12359"/>
    </source>
</evidence>
<evidence type="ECO:0000259" key="9">
    <source>
        <dbReference type="Pfam" id="PF20255"/>
    </source>
</evidence>
<evidence type="ECO:0000256" key="3">
    <source>
        <dbReference type="ARBA" id="ARBA00022670"/>
    </source>
</evidence>
<comment type="catalytic activity">
    <reaction evidence="1">
        <text>Thiol-dependent hydrolysis of ester, thioester, amide, peptide and isopeptide bonds formed by the C-terminal Gly of ubiquitin (a 76-residue protein attached to proteins as an intracellular targeting signal).</text>
        <dbReference type="EC" id="3.4.19.12"/>
    </reaction>
</comment>
<feature type="domain" description="DUF6606" evidence="9">
    <location>
        <begin position="17"/>
        <end position="287"/>
    </location>
</feature>
<reference evidence="11" key="1">
    <citation type="journal article" date="2017" name="Nat. Microbiol.">
        <title>Global analysis of biosynthetic gene clusters reveals vast potential of secondary metabolite production in Penicillium species.</title>
        <authorList>
            <person name="Nielsen J.C."/>
            <person name="Grijseels S."/>
            <person name="Prigent S."/>
            <person name="Ji B."/>
            <person name="Dainat J."/>
            <person name="Nielsen K.F."/>
            <person name="Frisvad J.C."/>
            <person name="Workman M."/>
            <person name="Nielsen J."/>
        </authorList>
    </citation>
    <scope>NUCLEOTIDE SEQUENCE [LARGE SCALE GENOMIC DNA]</scope>
    <source>
        <strain evidence="11">IBT 4502</strain>
    </source>
</reference>
<dbReference type="EC" id="3.4.19.12" evidence="2"/>
<evidence type="ECO:0000313" key="10">
    <source>
        <dbReference type="EMBL" id="OQD69569.1"/>
    </source>
</evidence>
<feature type="domain" description="DUF3645" evidence="8">
    <location>
        <begin position="2333"/>
        <end position="2365"/>
    </location>
</feature>
<dbReference type="Pfam" id="PF12340">
    <property type="entry name" value="DUF3638"/>
    <property type="match status" value="1"/>
</dbReference>
<name>A0A1V6NY32_PENPO</name>
<dbReference type="STRING" id="60169.A0A1V6NY32"/>
<dbReference type="PANTHER" id="PTHR13367">
    <property type="entry name" value="UBIQUITIN THIOESTERASE"/>
    <property type="match status" value="1"/>
</dbReference>
<keyword evidence="6" id="KW-0788">Thiol protease</keyword>
<dbReference type="GO" id="GO:0006508">
    <property type="term" value="P:proteolysis"/>
    <property type="evidence" value="ECO:0007669"/>
    <property type="project" value="UniProtKB-KW"/>
</dbReference>
<dbReference type="Proteomes" id="UP000191408">
    <property type="component" value="Unassembled WGS sequence"/>
</dbReference>
<dbReference type="InterPro" id="IPR022105">
    <property type="entry name" value="DUF3645"/>
</dbReference>
<comment type="caution">
    <text evidence="10">The sequence shown here is derived from an EMBL/GenBank/DDBJ whole genome shotgun (WGS) entry which is preliminary data.</text>
</comment>
<dbReference type="Pfam" id="PF12359">
    <property type="entry name" value="DUF3645"/>
    <property type="match status" value="1"/>
</dbReference>
<keyword evidence="11" id="KW-1185">Reference proteome</keyword>
<accession>A0A1V6NY32</accession>
<dbReference type="InterPro" id="IPR051346">
    <property type="entry name" value="OTU_Deubiquitinase"/>
</dbReference>
<dbReference type="Pfam" id="PF20255">
    <property type="entry name" value="DUF6606"/>
    <property type="match status" value="1"/>
</dbReference>
<keyword evidence="3" id="KW-0645">Protease</keyword>
<protein>
    <recommendedName>
        <fullName evidence="2">ubiquitinyl hydrolase 1</fullName>
        <ecNumber evidence="2">3.4.19.12</ecNumber>
    </recommendedName>
</protein>
<gene>
    <name evidence="10" type="ORF">PENPOL_c002G08485</name>
</gene>
<evidence type="ECO:0000256" key="5">
    <source>
        <dbReference type="ARBA" id="ARBA00022801"/>
    </source>
</evidence>
<evidence type="ECO:0000256" key="2">
    <source>
        <dbReference type="ARBA" id="ARBA00012759"/>
    </source>
</evidence>
<proteinExistence type="predicted"/>
<dbReference type="InterPro" id="IPR022099">
    <property type="entry name" value="DUF3638"/>
</dbReference>
<keyword evidence="4" id="KW-0833">Ubl conjugation pathway</keyword>
<evidence type="ECO:0000256" key="6">
    <source>
        <dbReference type="ARBA" id="ARBA00022807"/>
    </source>
</evidence>
<dbReference type="InterPro" id="IPR046541">
    <property type="entry name" value="DUF6606"/>
</dbReference>
<organism evidence="10 11">
    <name type="scientific">Penicillium polonicum</name>
    <dbReference type="NCBI Taxonomy" id="60169"/>
    <lineage>
        <taxon>Eukaryota</taxon>
        <taxon>Fungi</taxon>
        <taxon>Dikarya</taxon>
        <taxon>Ascomycota</taxon>
        <taxon>Pezizomycotina</taxon>
        <taxon>Eurotiomycetes</taxon>
        <taxon>Eurotiomycetidae</taxon>
        <taxon>Eurotiales</taxon>
        <taxon>Aspergillaceae</taxon>
        <taxon>Penicillium</taxon>
    </lineage>
</organism>
<evidence type="ECO:0000259" key="7">
    <source>
        <dbReference type="Pfam" id="PF12340"/>
    </source>
</evidence>
<dbReference type="EMBL" id="MDYM01000002">
    <property type="protein sequence ID" value="OQD69569.1"/>
    <property type="molecule type" value="Genomic_DNA"/>
</dbReference>
<feature type="domain" description="DUF3638" evidence="7">
    <location>
        <begin position="1994"/>
        <end position="2215"/>
    </location>
</feature>
<sequence>MSQSQAMDVDHDLSSFIFHHIFFPLKLPQEAESNLVELENRMVVVVKGVLQDFIQNVSPEAQQRWALAKSMLGSWAQLHDEQGISQLGLENALSNLKTSGAIACHVRAQNCGWVAFYDGDKDTLLVDAFEVSAQGKPVLSSSGGLLRRFPGVGVAISADKLADPTFRSYLAATISQFASEEVSDMLPKSTKAGTEVDEIRETIHPGLVTEGLMMQLMALGTQNEEVKLVKCVRDEVNWMSALLPWRRSPAWLALRVALQLVLRRCFPEAEGRLHYKNFILYLMATLVAKGGLSTHSHEVVDCWKISHARIGRRIYKLKDEVFRFVANRVHSTSKDLLKRLGSIQKHIKTSNQVKIPPIPPSASQDDLHLSLLHCKDYFQVAMRSSADDMQPTIFHPTHTPYLNWSNAFPVPESGSITALTEFEQWVDEHLGSWFICQPASKDGTACRGLENTIAQYLHLARPKYASNPQATSLMILVVLELWVVLDKIALRLCPLLGKFSPGVPQNFLEPLLLPKLDQMKRAREIEHHINMRHEEAVKTNPSIFCDPAPNCFGLQYFESSEEHQTLQRKIEDHAAEARASKRAEWERLSAKHKQLCEQEDRLSHYYNYNSYDEYVHFNHKCDKCLLKGQAASLSIQVHEWPLPTNPVEKKTAVFELNVPVWFTSWRNTTWNLLHEVGRRGTVVANDKEVGWLQYEDIQAFAVRRDSNLVLASNTKSWGKSHYRRHTFPVSCDQICLHNGLRLKLFDNVASGWVREQTDQPTVKNMCTIQLPSGAYSNLQYTLSSTFHTQNQVMATQADCDKILSLHEFEAYGCLRSGEQLQWYNVVRNLASSALSLNEESVVSLIKQAAWELGTPSESVRRVTHQAFEDRGFGDCLLNLLEERLMTIKKNWNEHCTFDLIVTLGLRVLALSSGSPSVEKVAEFLRQCRQVAMDWCDELNGSYLYDEGNECGGQQGLILQIASTCQATYDVEPILLSMIMQTPRDVFCFARCSTLLFENTPAETYRLLPRIKLCLENAERIRSLSRSQMICMIMKYPSGLNHAIQSNVSCLEVSGPWSICQEGGSWVTTVTSNSIQGFEQRLHFNYLTGELLVDGDPPGRLPTEFTSNALYRRLFGERVIPVIPSPLPGASFVLSYIIEGSEVHFGMRSGRLLIKTRKGSQILQLIPQDVLEKDFPRIFVSESFHWLDLDTGVVEFRSLNQPWKPCNRNWHLSFDPCVPNKMVMQQDSKSLVDIRSPLFTELARIFKVLDAEEEIVVTQTPAGTLEVELCRLRLKFFVKADGRVVSKEFGALIDVDQDVGCFYGLKNKLVLIDPFNNKSVIVPYGDSVVTREGHHVAVNIKFPPGNRVKYMHYSLDQHLQLLRGSYPLAILYQAYLHALTSFPVPDNLTHRSGTEEALRILRQESLRSSFPLPNDCIETLERIAALTPRRDFYPRHLRVMQTVIWSSNLGQLAQHDDFQLLSQEILQSSEQCSHFHDAKLKKTHISYPGSKDLLRRARCRNEQLRSSDFSGPPALSTKNTYISRDCDITSVRSSDVYGITALIRDWPTTVDHLSTLVATMRQFKNVSLVSVDFSRSSFSEILAQSVQSSWVALYEACQSSSRARHTYFLISLFSTLAFGKKINLSILRQLLQVAFSEKCQNIAVPRDSMISLNLTLGEHLVLAQVENAIGGSYQMFTKTNNSYITRAQQAENNRKAEAEWEEQKKRDVQLCGSHIREQWPCKAPHLPSQHLIPRVLRTAAYEKCKTLCADWIQNRNFLEFLRQVQGQVPPSNSGNYNVEPVPTSHVPPRAVEYSSFQPPSLFDLVQMTCPTPPGTLLGPITYHGVSSILRPTPELWALAKYFQASSSRCEQEYGNGLSNSVQALHDFSTSVPPAGNFDFSESFDWRARTNALLSHQKEIRNDRDSLWEKIILALTISGKKGALCTDTVSPSITVWSVLSILASDQWANIPAQWRSLLVAYGKSISALRRCERLISCIEKQDIDGFLRDAENPGYEEWDPLIYPAWLLLEIENNITIRKRQVEVAVRMIKPDDGKSSVLQLNMGEGKTSVITPMVAAVLADGHDFLRIIVLKPLLRQSDALLSQRLGGLINRRVYHIPFSRRTELSSSVVSQLQSIYQQCWRRRGILVALPEQILSFRLIGLDAAERNPDIFAPLISLENWLQRKCRDVIDESDEVMDTKFQLVYTMGTQQSLDGLSGRWETTQHVLRLVSIQARRLHRDDPRCIEVDQSGHRYPILRFLKPDAIEQLVGYTLKSISEGGIPGLPCSQWTSRVKSSVLRFIEHSELTKEDESVIWKEFNESIFLTKLLVLRGLFAHRILRFSLADKRWLVEYGLHPSRCLMAVPYRAKGVPSESAEFGHPDVAVALTCLSYYYEGLTKEQLRDCFILLAKLNDPSTEFQNWVSACVDDLPAGLQTYSGVNLQDDQTFSQTLFPLLRYQKEILDFYLSHFVFSREAKEFPRKLSSSAWDIPAPRGVQLTTGFSGTNDNRFLLPLSISQRDLDGLLHTNAMVLGLLLREDNRQCILAEDEEGLQLDVDRLLKLVVRTSERSTTARPVRVLIDVGAQILEAGNQSVAQRWLSMTPEGDVEAAIFFNHSDEIMVIDREGHVETLLSSSFRQRMGACLVFLDQHHSRGVDLKLPPTTRAAVTLGPRLTKDRLVQACNRLRGLEKCQSLLFLIPPEVSYNMRFVLGISSDRDFTSADVLKWSMIQTCQTLDNLRPLWANQGLQYHRKMRLWDLLVEQRNPAKETASSMQEPEARTLSQLYAPWNEDHGSTNIYNITDGDLEHKEVQELLKTLQSTAGQVVTSAYLHEEQEREIACEVEREQQVCRPPSYTPNKHKLHDDIRHFAKFGEFPGNQPSKAVTLAFHGLANTSAGKLYHPNTLGSGLYSTLDFDETVKISPNDPMDDFCKQVNWILSSVHSDVLIIVSQWEANGLINIVRKSVNARLNIYAPRLTKPMRSFRHLDFFGIGANIPTQPNDTITRCLEMFSGSLYFTSFEDYKDFRSFLGLITDGLGDIPEGGMTNEGFVKIFTRLKLEWPIDSSFIESPLPFLAALIHIRTKGNGYQQSHVGTVIKAMPLSAEWF</sequence>
<dbReference type="OrthoDB" id="3182339at2759"/>
<evidence type="ECO:0000313" key="11">
    <source>
        <dbReference type="Proteomes" id="UP000191408"/>
    </source>
</evidence>
<keyword evidence="5" id="KW-0378">Hydrolase</keyword>
<dbReference type="GO" id="GO:0004843">
    <property type="term" value="F:cysteine-type deubiquitinase activity"/>
    <property type="evidence" value="ECO:0007669"/>
    <property type="project" value="UniProtKB-EC"/>
</dbReference>
<evidence type="ECO:0000256" key="4">
    <source>
        <dbReference type="ARBA" id="ARBA00022786"/>
    </source>
</evidence>
<dbReference type="PANTHER" id="PTHR13367:SF33">
    <property type="entry name" value="P-LOOP CONTAINING NUCLEOSIDE TRIPHOSPHATE HYDROLASE PROTEIN"/>
    <property type="match status" value="1"/>
</dbReference>